<dbReference type="InterPro" id="IPR027383">
    <property type="entry name" value="Znf_put"/>
</dbReference>
<evidence type="ECO:0000313" key="3">
    <source>
        <dbReference type="Proteomes" id="UP000676506"/>
    </source>
</evidence>
<dbReference type="Proteomes" id="UP000676506">
    <property type="component" value="Chromosome 1"/>
</dbReference>
<accession>A0ABX8B893</accession>
<dbReference type="RefSeq" id="WP_211428999.1">
    <property type="nucleotide sequence ID" value="NZ_CP072648.1"/>
</dbReference>
<dbReference type="EMBL" id="CP072648">
    <property type="protein sequence ID" value="QUW03108.1"/>
    <property type="molecule type" value="Genomic_DNA"/>
</dbReference>
<sequence>MPTNHSSSAACDRGPDLMAYLYGEASPAERADIERHLQTCATCRAELEGFQAVRTALQSWEMDAIAPRLQLTLAPSPWQAWREFWATLPRWSRLAAGAAAMLVVCSLVNVRVTIGAQGVTVATGWFGRSEVLPTGAADVAIPTVEAQRTAAAPPSSLDEAAFRRIAAQVVAESVAEQSSRRDAEVDARLKTVLDARLKQQRAELLRLIGQLNREQRLQVAAWIQESERRTSPDLLDLVSTFPSAEAEGDE</sequence>
<organism evidence="2 3">
    <name type="scientific">Chloracidobacterium validum</name>
    <dbReference type="NCBI Taxonomy" id="2821543"/>
    <lineage>
        <taxon>Bacteria</taxon>
        <taxon>Pseudomonadati</taxon>
        <taxon>Acidobacteriota</taxon>
        <taxon>Terriglobia</taxon>
        <taxon>Terriglobales</taxon>
        <taxon>Acidobacteriaceae</taxon>
        <taxon>Chloracidobacterium</taxon>
    </lineage>
</organism>
<reference evidence="2 3" key="1">
    <citation type="submission" date="2021-03" db="EMBL/GenBank/DDBJ databases">
        <title>Genomic and phenotypic characterization of Chloracidobacterium isolates provides evidence for multiple species.</title>
        <authorList>
            <person name="Saini M.K."/>
            <person name="Costas A.M.G."/>
            <person name="Tank M."/>
            <person name="Bryant D.A."/>
        </authorList>
    </citation>
    <scope>NUCLEOTIDE SEQUENCE [LARGE SCALE GENOMIC DNA]</scope>
    <source>
        <strain evidence="2 3">BV2-C</strain>
    </source>
</reference>
<keyword evidence="3" id="KW-1185">Reference proteome</keyword>
<proteinExistence type="predicted"/>
<dbReference type="Pfam" id="PF13490">
    <property type="entry name" value="zf-HC2"/>
    <property type="match status" value="1"/>
</dbReference>
<evidence type="ECO:0000313" key="2">
    <source>
        <dbReference type="EMBL" id="QUW03108.1"/>
    </source>
</evidence>
<dbReference type="Gene3D" id="1.10.10.1320">
    <property type="entry name" value="Anti-sigma factor, zinc-finger domain"/>
    <property type="match status" value="1"/>
</dbReference>
<dbReference type="InterPro" id="IPR041916">
    <property type="entry name" value="Anti_sigma_zinc_sf"/>
</dbReference>
<name>A0ABX8B893_9BACT</name>
<feature type="domain" description="Putative zinc-finger" evidence="1">
    <location>
        <begin position="17"/>
        <end position="44"/>
    </location>
</feature>
<protein>
    <submittedName>
        <fullName evidence="2">Zf-HC2 domain-containing protein</fullName>
    </submittedName>
</protein>
<gene>
    <name evidence="2" type="ORF">J8C06_01290</name>
</gene>
<evidence type="ECO:0000259" key="1">
    <source>
        <dbReference type="Pfam" id="PF13490"/>
    </source>
</evidence>